<comment type="subcellular location">
    <subcellularLocation>
        <location evidence="1">Golgi apparatus membrane</location>
        <topology evidence="1">Single-pass type II membrane protein</topology>
    </subcellularLocation>
</comment>
<protein>
    <recommendedName>
        <fullName evidence="14">Trichome birefringence-like N-terminal domain-containing protein</fullName>
    </recommendedName>
</protein>
<evidence type="ECO:0000256" key="3">
    <source>
        <dbReference type="ARBA" id="ARBA00022692"/>
    </source>
</evidence>
<accession>A0A843TYY1</accession>
<feature type="compositionally biased region" description="Basic and acidic residues" evidence="8">
    <location>
        <begin position="60"/>
        <end position="70"/>
    </location>
</feature>
<sequence length="683" mass="77143">MLRFRNKETVAEISFRESRHTTGGRGKKTRQGPTPAPSSRTTSAPRRKRPPKATPPPKTQQRESKEERPGADPCTLIPGNQRSTPDQRAPPLSLHAGARPPFATRKKASGSLLALAGDRHRERYSRLPSYIDTKMKGSIFTGVRGKQLSLTLIAVVCTTLLVWAWEKTPLVATFLPQQEQLNILPPVTVFEKTEEQPRYTMPLGETSEAKVNKKEQGDKGVQSVDIAPTAMSSPIMNTTEGTKDAEDTKDREAQRAIPMENNGCNYAKGKWVADVKRPLYSGFHCKQWLSAMWSCRLTQRTDFTYENFRWQPEHCKMPQFDGMQDKTIALVGDSLGRQQFQSLMCMVTGGKERHDVQDVGHEFGLVKARGSIRPDGWAYRFPDTNTTILYYWSASLCEIEPLNISNPSTNYAMHLDRPARFLKRYLHRLDVLVLNTGHHWNRGKLNANRWEMYVSGMPLRNRKLAEIGNAKNFTIYSVVKWLDSQLPHHPQLKAFFRSISPRHFVNGDWNTGGSCDNNTPLFQGSQVSQDGSSDTVAEGAVRGTKVKLLDITALSQLRDEGHISKYSIKATSGGFYSVEKGDEHPAWQRYMIAVCIKFLNVDTPKFKLVEGLKEESPDYHTGVPGGVKWKSYFFQWARRLPEEGYLYLLKATAPVLRSGGLLWLFATYPQRVCEGDVPVVMFT</sequence>
<feature type="transmembrane region" description="Helical" evidence="9">
    <location>
        <begin position="148"/>
        <end position="165"/>
    </location>
</feature>
<dbReference type="Pfam" id="PF14416">
    <property type="entry name" value="PMR5N"/>
    <property type="match status" value="1"/>
</dbReference>
<name>A0A843TYY1_COLES</name>
<dbReference type="GO" id="GO:0010411">
    <property type="term" value="P:xyloglucan metabolic process"/>
    <property type="evidence" value="ECO:0007669"/>
    <property type="project" value="TreeGrafter"/>
</dbReference>
<evidence type="ECO:0000256" key="5">
    <source>
        <dbReference type="ARBA" id="ARBA00022989"/>
    </source>
</evidence>
<evidence type="ECO:0000256" key="1">
    <source>
        <dbReference type="ARBA" id="ARBA00004323"/>
    </source>
</evidence>
<feature type="domain" description="Trichome birefringence-like N-terminal" evidence="11">
    <location>
        <begin position="263"/>
        <end position="316"/>
    </location>
</feature>
<keyword evidence="5 9" id="KW-1133">Transmembrane helix</keyword>
<keyword evidence="4" id="KW-0735">Signal-anchor</keyword>
<dbReference type="GO" id="GO:1990538">
    <property type="term" value="F:xylan O-acetyltransferase activity"/>
    <property type="evidence" value="ECO:0007669"/>
    <property type="project" value="UniProtKB-ARBA"/>
</dbReference>
<dbReference type="InterPro" id="IPR025846">
    <property type="entry name" value="TBL_N"/>
</dbReference>
<dbReference type="Proteomes" id="UP000652761">
    <property type="component" value="Unassembled WGS sequence"/>
</dbReference>
<dbReference type="GO" id="GO:0045492">
    <property type="term" value="P:xylan biosynthetic process"/>
    <property type="evidence" value="ECO:0007669"/>
    <property type="project" value="TreeGrafter"/>
</dbReference>
<dbReference type="InterPro" id="IPR026057">
    <property type="entry name" value="TBL_C"/>
</dbReference>
<evidence type="ECO:0000256" key="9">
    <source>
        <dbReference type="SAM" id="Phobius"/>
    </source>
</evidence>
<evidence type="ECO:0000259" key="10">
    <source>
        <dbReference type="Pfam" id="PF13839"/>
    </source>
</evidence>
<evidence type="ECO:0000256" key="4">
    <source>
        <dbReference type="ARBA" id="ARBA00022968"/>
    </source>
</evidence>
<evidence type="ECO:0000313" key="13">
    <source>
        <dbReference type="Proteomes" id="UP000652761"/>
    </source>
</evidence>
<feature type="region of interest" description="Disordered" evidence="8">
    <location>
        <begin position="1"/>
        <end position="107"/>
    </location>
</feature>
<evidence type="ECO:0000256" key="2">
    <source>
        <dbReference type="ARBA" id="ARBA00007727"/>
    </source>
</evidence>
<evidence type="ECO:0008006" key="14">
    <source>
        <dbReference type="Google" id="ProtNLM"/>
    </source>
</evidence>
<evidence type="ECO:0000256" key="7">
    <source>
        <dbReference type="ARBA" id="ARBA00023136"/>
    </source>
</evidence>
<comment type="caution">
    <text evidence="12">The sequence shown here is derived from an EMBL/GenBank/DDBJ whole genome shotgun (WGS) entry which is preliminary data.</text>
</comment>
<evidence type="ECO:0000256" key="8">
    <source>
        <dbReference type="SAM" id="MobiDB-lite"/>
    </source>
</evidence>
<keyword evidence="7 9" id="KW-0472">Membrane</keyword>
<dbReference type="PANTHER" id="PTHR13533:SF32">
    <property type="entry name" value="PROTEIN TRICHOME BIREFRINGENCE-LIKE 14"/>
    <property type="match status" value="1"/>
</dbReference>
<evidence type="ECO:0000259" key="11">
    <source>
        <dbReference type="Pfam" id="PF14416"/>
    </source>
</evidence>
<evidence type="ECO:0000256" key="6">
    <source>
        <dbReference type="ARBA" id="ARBA00023034"/>
    </source>
</evidence>
<dbReference type="AlphaFoldDB" id="A0A843TYY1"/>
<feature type="compositionally biased region" description="Basic and acidic residues" evidence="8">
    <location>
        <begin position="1"/>
        <end position="20"/>
    </location>
</feature>
<dbReference type="GO" id="GO:0009834">
    <property type="term" value="P:plant-type secondary cell wall biogenesis"/>
    <property type="evidence" value="ECO:0007669"/>
    <property type="project" value="TreeGrafter"/>
</dbReference>
<feature type="domain" description="Trichome birefringence-like C-terminal" evidence="10">
    <location>
        <begin position="322"/>
        <end position="570"/>
    </location>
</feature>
<dbReference type="GO" id="GO:0000139">
    <property type="term" value="C:Golgi membrane"/>
    <property type="evidence" value="ECO:0007669"/>
    <property type="project" value="UniProtKB-SubCell"/>
</dbReference>
<dbReference type="EMBL" id="NMUH01000291">
    <property type="protein sequence ID" value="MQL76315.1"/>
    <property type="molecule type" value="Genomic_DNA"/>
</dbReference>
<keyword evidence="13" id="KW-1185">Reference proteome</keyword>
<keyword evidence="6" id="KW-0333">Golgi apparatus</keyword>
<dbReference type="PANTHER" id="PTHR13533">
    <property type="entry name" value="N-ACETYLNEURAMINATE 9-O-ACETYLTRANSFERASE"/>
    <property type="match status" value="1"/>
</dbReference>
<gene>
    <name evidence="12" type="ORF">Taro_008705</name>
</gene>
<dbReference type="OrthoDB" id="630188at2759"/>
<evidence type="ECO:0000313" key="12">
    <source>
        <dbReference type="EMBL" id="MQL76315.1"/>
    </source>
</evidence>
<dbReference type="Pfam" id="PF13839">
    <property type="entry name" value="PC-Esterase"/>
    <property type="match status" value="1"/>
</dbReference>
<keyword evidence="3 9" id="KW-0812">Transmembrane</keyword>
<proteinExistence type="inferred from homology"/>
<reference evidence="12" key="1">
    <citation type="submission" date="2017-07" db="EMBL/GenBank/DDBJ databases">
        <title>Taro Niue Genome Assembly and Annotation.</title>
        <authorList>
            <person name="Atibalentja N."/>
            <person name="Keating K."/>
            <person name="Fields C.J."/>
        </authorList>
    </citation>
    <scope>NUCLEOTIDE SEQUENCE</scope>
    <source>
        <strain evidence="12">Niue_2</strain>
        <tissue evidence="12">Leaf</tissue>
    </source>
</reference>
<comment type="similarity">
    <text evidence="2">Belongs to the PC-esterase family. TBL subfamily.</text>
</comment>
<organism evidence="12 13">
    <name type="scientific">Colocasia esculenta</name>
    <name type="common">Wild taro</name>
    <name type="synonym">Arum esculentum</name>
    <dbReference type="NCBI Taxonomy" id="4460"/>
    <lineage>
        <taxon>Eukaryota</taxon>
        <taxon>Viridiplantae</taxon>
        <taxon>Streptophyta</taxon>
        <taxon>Embryophyta</taxon>
        <taxon>Tracheophyta</taxon>
        <taxon>Spermatophyta</taxon>
        <taxon>Magnoliopsida</taxon>
        <taxon>Liliopsida</taxon>
        <taxon>Araceae</taxon>
        <taxon>Aroideae</taxon>
        <taxon>Colocasieae</taxon>
        <taxon>Colocasia</taxon>
    </lineage>
</organism>